<protein>
    <recommendedName>
        <fullName evidence="2">Thiol:disulfide interchange protein DsbD N-terminal domain-containing protein</fullName>
    </recommendedName>
</protein>
<name>A0A2G1MGE7_9RHOB</name>
<dbReference type="RefSeq" id="WP_099276551.1">
    <property type="nucleotide sequence ID" value="NZ_KZ304957.1"/>
</dbReference>
<reference evidence="3 4" key="1">
    <citation type="submission" date="2017-08" db="EMBL/GenBank/DDBJ databases">
        <title>Draft Genome Sequence of Loktanella cinnabarina Strain XM1, Isolated from Coastal Surface Water.</title>
        <authorList>
            <person name="Ma R."/>
            <person name="Wang J."/>
            <person name="Wang Q."/>
            <person name="Ma Z."/>
            <person name="Li J."/>
            <person name="Chen L."/>
        </authorList>
    </citation>
    <scope>NUCLEOTIDE SEQUENCE [LARGE SCALE GENOMIC DNA]</scope>
    <source>
        <strain evidence="3 4">XM1</strain>
    </source>
</reference>
<accession>A0A2G1MGE7</accession>
<dbReference type="Proteomes" id="UP000221860">
    <property type="component" value="Unassembled WGS sequence"/>
</dbReference>
<comment type="caution">
    <text evidence="3">The sequence shown here is derived from an EMBL/GenBank/DDBJ whole genome shotgun (WGS) entry which is preliminary data.</text>
</comment>
<feature type="signal peptide" evidence="1">
    <location>
        <begin position="1"/>
        <end position="22"/>
    </location>
</feature>
<keyword evidence="1" id="KW-0732">Signal</keyword>
<dbReference type="AlphaFoldDB" id="A0A2G1MGE7"/>
<evidence type="ECO:0000313" key="3">
    <source>
        <dbReference type="EMBL" id="PHP27816.1"/>
    </source>
</evidence>
<evidence type="ECO:0000256" key="1">
    <source>
        <dbReference type="SAM" id="SignalP"/>
    </source>
</evidence>
<dbReference type="InterPro" id="IPR028250">
    <property type="entry name" value="DsbDN"/>
</dbReference>
<dbReference type="EMBL" id="NQWH01000011">
    <property type="protein sequence ID" value="PHP27816.1"/>
    <property type="molecule type" value="Genomic_DNA"/>
</dbReference>
<evidence type="ECO:0000313" key="4">
    <source>
        <dbReference type="Proteomes" id="UP000221860"/>
    </source>
</evidence>
<keyword evidence="4" id="KW-1185">Reference proteome</keyword>
<dbReference type="OrthoDB" id="9811036at2"/>
<dbReference type="Pfam" id="PF11412">
    <property type="entry name" value="DsbD_N"/>
    <property type="match status" value="1"/>
</dbReference>
<sequence length="268" mass="27887">MTRFSRLAPIALSFALAAPAAAISGPVDDIVRLDMLPGWRAEDGTQMAGFRISLAPGWKTYWRAPGEAGIPPAVNWSGSTNVAGARLHWPVPEIFELGGFETYGYSEQVVLPVEIAPRRAGEAVRISGQLEIGVCDDVCVPVMLDFDADLPQGPRRDPSLALALADRAKSPDEAGLGPARCAIRPEAEGLTLTATLPAMAGARAVVVETGDPSLWTSPVETRREGGALVASTRISHVAGGPVALDRSGLVLTMIGGGKAVEFAGCAPA</sequence>
<feature type="chain" id="PRO_5013874705" description="Thiol:disulfide interchange protein DsbD N-terminal domain-containing protein" evidence="1">
    <location>
        <begin position="23"/>
        <end position="268"/>
    </location>
</feature>
<proteinExistence type="predicted"/>
<gene>
    <name evidence="3" type="ORF">CJ301_09090</name>
</gene>
<organism evidence="3 4">
    <name type="scientific">Limimaricola cinnabarinus</name>
    <dbReference type="NCBI Taxonomy" id="1125964"/>
    <lineage>
        <taxon>Bacteria</taxon>
        <taxon>Pseudomonadati</taxon>
        <taxon>Pseudomonadota</taxon>
        <taxon>Alphaproteobacteria</taxon>
        <taxon>Rhodobacterales</taxon>
        <taxon>Paracoccaceae</taxon>
        <taxon>Limimaricola</taxon>
    </lineage>
</organism>
<evidence type="ECO:0000259" key="2">
    <source>
        <dbReference type="Pfam" id="PF11412"/>
    </source>
</evidence>
<feature type="domain" description="Thiol:disulfide interchange protein DsbD N-terminal" evidence="2">
    <location>
        <begin position="38"/>
        <end position="146"/>
    </location>
</feature>